<sequence length="132" mass="14169">MRTETLSQTDPGFYPTFGPFFVSAEVRQATGSAMTSEPTYRWTAVQDAGQTVAFAGIKPQKNGGAEFVAVYAQGGNVDAKRLAVQAALDDAKGQRLSRVKILAKLENADFYRDLGFESGALRGGFIALEKAL</sequence>
<evidence type="ECO:0008006" key="3">
    <source>
        <dbReference type="Google" id="ProtNLM"/>
    </source>
</evidence>
<accession>A0A246BTF9</accession>
<dbReference type="AlphaFoldDB" id="A0A246BTF9"/>
<dbReference type="RefSeq" id="WP_088246643.1">
    <property type="nucleotide sequence ID" value="NZ_NHMK01000003.1"/>
</dbReference>
<organism evidence="1 2">
    <name type="scientific">Deinococcus indicus</name>
    <dbReference type="NCBI Taxonomy" id="223556"/>
    <lineage>
        <taxon>Bacteria</taxon>
        <taxon>Thermotogati</taxon>
        <taxon>Deinococcota</taxon>
        <taxon>Deinococci</taxon>
        <taxon>Deinococcales</taxon>
        <taxon>Deinococcaceae</taxon>
        <taxon>Deinococcus</taxon>
    </lineage>
</organism>
<dbReference type="InterPro" id="IPR016181">
    <property type="entry name" value="Acyl_CoA_acyltransferase"/>
</dbReference>
<dbReference type="EMBL" id="NHMK01000003">
    <property type="protein sequence ID" value="OWL98950.1"/>
    <property type="molecule type" value="Genomic_DNA"/>
</dbReference>
<protein>
    <recommendedName>
        <fullName evidence="3">N-acetyltransferase domain-containing protein</fullName>
    </recommendedName>
</protein>
<reference evidence="1 2" key="1">
    <citation type="submission" date="2017-05" db="EMBL/GenBank/DDBJ databases">
        <title>De novo genome assembly of Deniococcus indicus strain DR1.</title>
        <authorList>
            <person name="Chauhan D."/>
            <person name="Yennamalli R.M."/>
            <person name="Priyadarshini R."/>
        </authorList>
    </citation>
    <scope>NUCLEOTIDE SEQUENCE [LARGE SCALE GENOMIC DNA]</scope>
    <source>
        <strain evidence="1 2">DR1</strain>
    </source>
</reference>
<gene>
    <name evidence="1" type="ORF">CBQ26_00390</name>
</gene>
<name>A0A246BTF9_9DEIO</name>
<evidence type="ECO:0000313" key="1">
    <source>
        <dbReference type="EMBL" id="OWL98950.1"/>
    </source>
</evidence>
<comment type="caution">
    <text evidence="1">The sequence shown here is derived from an EMBL/GenBank/DDBJ whole genome shotgun (WGS) entry which is preliminary data.</text>
</comment>
<dbReference type="SUPFAM" id="SSF55729">
    <property type="entry name" value="Acyl-CoA N-acyltransferases (Nat)"/>
    <property type="match status" value="1"/>
</dbReference>
<evidence type="ECO:0000313" key="2">
    <source>
        <dbReference type="Proteomes" id="UP000197208"/>
    </source>
</evidence>
<keyword evidence="2" id="KW-1185">Reference proteome</keyword>
<dbReference type="OrthoDB" id="4335738at2"/>
<dbReference type="Proteomes" id="UP000197208">
    <property type="component" value="Unassembled WGS sequence"/>
</dbReference>
<proteinExistence type="predicted"/>